<name>A0ABZ2LXH0_9BACT</name>
<dbReference type="SUPFAM" id="SSF53098">
    <property type="entry name" value="Ribonuclease H-like"/>
    <property type="match status" value="1"/>
</dbReference>
<evidence type="ECO:0000259" key="2">
    <source>
        <dbReference type="PROSITE" id="PS50994"/>
    </source>
</evidence>
<keyword evidence="5" id="KW-1185">Reference proteome</keyword>
<dbReference type="EMBL" id="CP089984">
    <property type="protein sequence ID" value="WXB14548.1"/>
    <property type="molecule type" value="Genomic_DNA"/>
</dbReference>
<dbReference type="InterPro" id="IPR036397">
    <property type="entry name" value="RNaseH_sf"/>
</dbReference>
<protein>
    <submittedName>
        <fullName evidence="3">IS21 family transposase</fullName>
    </submittedName>
</protein>
<feature type="domain" description="Integrase catalytic" evidence="2">
    <location>
        <begin position="113"/>
        <end position="292"/>
    </location>
</feature>
<dbReference type="NCBIfam" id="NF033546">
    <property type="entry name" value="transpos_IS21"/>
    <property type="match status" value="1"/>
</dbReference>
<dbReference type="PANTHER" id="PTHR35004">
    <property type="entry name" value="TRANSPOSASE RV3428C-RELATED"/>
    <property type="match status" value="1"/>
</dbReference>
<dbReference type="Proteomes" id="UP001370348">
    <property type="component" value="Chromosome"/>
</dbReference>
<organism evidence="3 5">
    <name type="scientific">Pendulispora albinea</name>
    <dbReference type="NCBI Taxonomy" id="2741071"/>
    <lineage>
        <taxon>Bacteria</taxon>
        <taxon>Pseudomonadati</taxon>
        <taxon>Myxococcota</taxon>
        <taxon>Myxococcia</taxon>
        <taxon>Myxococcales</taxon>
        <taxon>Sorangiineae</taxon>
        <taxon>Pendulisporaceae</taxon>
        <taxon>Pendulispora</taxon>
    </lineage>
</organism>
<evidence type="ECO:0000313" key="5">
    <source>
        <dbReference type="Proteomes" id="UP001370348"/>
    </source>
</evidence>
<dbReference type="InterPro" id="IPR054353">
    <property type="entry name" value="IstA-like_C"/>
</dbReference>
<dbReference type="PROSITE" id="PS50994">
    <property type="entry name" value="INTEGRASE"/>
    <property type="match status" value="1"/>
</dbReference>
<dbReference type="Gene3D" id="3.30.420.10">
    <property type="entry name" value="Ribonuclease H-like superfamily/Ribonuclease H"/>
    <property type="match status" value="1"/>
</dbReference>
<evidence type="ECO:0000256" key="1">
    <source>
        <dbReference type="ARBA" id="ARBA00009277"/>
    </source>
</evidence>
<dbReference type="Pfam" id="PF00665">
    <property type="entry name" value="rve"/>
    <property type="match status" value="1"/>
</dbReference>
<dbReference type="InterPro" id="IPR001584">
    <property type="entry name" value="Integrase_cat-core"/>
</dbReference>
<reference evidence="3 5" key="1">
    <citation type="submission" date="2021-12" db="EMBL/GenBank/DDBJ databases">
        <title>Discovery of the Pendulisporaceae a myxobacterial family with distinct sporulation behavior and unique specialized metabolism.</title>
        <authorList>
            <person name="Garcia R."/>
            <person name="Popoff A."/>
            <person name="Bader C.D."/>
            <person name="Loehr J."/>
            <person name="Walesch S."/>
            <person name="Walt C."/>
            <person name="Boldt J."/>
            <person name="Bunk B."/>
            <person name="Haeckl F.J.F.P.J."/>
            <person name="Gunesch A.P."/>
            <person name="Birkelbach J."/>
            <person name="Nuebel U."/>
            <person name="Pietschmann T."/>
            <person name="Bach T."/>
            <person name="Mueller R."/>
        </authorList>
    </citation>
    <scope>NUCLEOTIDE SEQUENCE [LARGE SCALE GENOMIC DNA]</scope>
    <source>
        <strain evidence="3 5">MSr11954</strain>
    </source>
</reference>
<proteinExistence type="inferred from homology"/>
<dbReference type="InterPro" id="IPR012337">
    <property type="entry name" value="RNaseH-like_sf"/>
</dbReference>
<gene>
    <name evidence="3" type="primary">istA</name>
    <name evidence="4" type="ORF">LZC94_12090</name>
    <name evidence="3" type="ORF">LZC94_42830</name>
</gene>
<accession>A0ABZ2LXH0</accession>
<evidence type="ECO:0000313" key="4">
    <source>
        <dbReference type="EMBL" id="WXB17990.1"/>
    </source>
</evidence>
<dbReference type="EMBL" id="CP089984">
    <property type="protein sequence ID" value="WXB17990.1"/>
    <property type="molecule type" value="Genomic_DNA"/>
</dbReference>
<comment type="similarity">
    <text evidence="1">Belongs to the transposase IS21/IS408/IS1162 family.</text>
</comment>
<dbReference type="PANTHER" id="PTHR35004:SF7">
    <property type="entry name" value="INTEGRASE PROTEIN"/>
    <property type="match status" value="1"/>
</dbReference>
<sequence length="501" mass="57128">MIAPELRSRIRRLFFAEHWKIGTIAAELRLHRDTVEHAIEPQRFANVAYRASASMLDPYKAFIRATLETHPRLRATRVLEMIAQRGYEGSVWPLRRYVRRVRPISRHEAFFRLTTLPGEQAQVDWGSFGSITIGETRRPLSCFVMVLSYSRAIFARFVLDQTLESFLRCHVAAFHTYGGVPRALLYDNLKTAVLERVGDVIRFHPRLLDLAGHYHFSPQPVAPARGNQKGRVERAIRYLRESFFAARAFRSVEELNRKLDDWIGSVAHARIVPGDLHKRTIHDALEQERGRLLALPEHPFLCDYVRATASGKSPYIRFDGNDYSIPHTLVRKPLTLVASDALLRILDGNTEVARYPRSWEKGRQIETPQHLTALADEKRRAREHRGRNRLFAVCTSAEPFLHEVARHGGHLGGTTTRLLHLLEEHGESELQAALSDAHRRGAFTAQSVAHILDQRRRARGAPLQVPPVLPNDPRVRDIVVAPRSLAVYDKLAKSHDGEDEP</sequence>
<evidence type="ECO:0000313" key="3">
    <source>
        <dbReference type="EMBL" id="WXB14548.1"/>
    </source>
</evidence>
<dbReference type="Pfam" id="PF22483">
    <property type="entry name" value="Mu-transpos_C_2"/>
    <property type="match status" value="1"/>
</dbReference>
<dbReference type="RefSeq" id="WP_394824170.1">
    <property type="nucleotide sequence ID" value="NZ_CP089984.1"/>
</dbReference>